<name>A0A916RFX3_9BACT</name>
<evidence type="ECO:0000313" key="2">
    <source>
        <dbReference type="EMBL" id="GGA55016.1"/>
    </source>
</evidence>
<protein>
    <submittedName>
        <fullName evidence="2">Epimerase</fullName>
    </submittedName>
</protein>
<dbReference type="Pfam" id="PF01370">
    <property type="entry name" value="Epimerase"/>
    <property type="match status" value="1"/>
</dbReference>
<evidence type="ECO:0000313" key="3">
    <source>
        <dbReference type="Proteomes" id="UP000648801"/>
    </source>
</evidence>
<sequence>MTRRDHNGFLARYSRGNDVVEADLLNPDTYSLLPDAPNVVFMAGRKFGSVADQPLTWATNVWMAGLTAQRFHASRIVAFSTGNVYPFTPINSKGATEDTPVAPIGEYAQSALARERIFEYFANTHQIPTLIYRLNYAVDLRYGVLVDIAEKVLREQPVDLTTGYANVIWQGDANSYCLRSFALCDVPARALNVTGLKVLSVREVAENFGRRFGKKPRFTGTESETALLSDASRCASLLGPSTVTEEQLIEMTANWLGAGGMTLGKPTKFERRDGTF</sequence>
<dbReference type="InterPro" id="IPR001509">
    <property type="entry name" value="Epimerase_deHydtase"/>
</dbReference>
<proteinExistence type="predicted"/>
<accession>A0A916RFX3</accession>
<dbReference type="Proteomes" id="UP000648801">
    <property type="component" value="Unassembled WGS sequence"/>
</dbReference>
<organism evidence="2 3">
    <name type="scientific">Edaphobacter acidisoli</name>
    <dbReference type="NCBI Taxonomy" id="2040573"/>
    <lineage>
        <taxon>Bacteria</taxon>
        <taxon>Pseudomonadati</taxon>
        <taxon>Acidobacteriota</taxon>
        <taxon>Terriglobia</taxon>
        <taxon>Terriglobales</taxon>
        <taxon>Acidobacteriaceae</taxon>
        <taxon>Edaphobacter</taxon>
    </lineage>
</organism>
<dbReference type="SUPFAM" id="SSF51735">
    <property type="entry name" value="NAD(P)-binding Rossmann-fold domains"/>
    <property type="match status" value="1"/>
</dbReference>
<reference evidence="2" key="2">
    <citation type="submission" date="2020-09" db="EMBL/GenBank/DDBJ databases">
        <authorList>
            <person name="Sun Q."/>
            <person name="Zhou Y."/>
        </authorList>
    </citation>
    <scope>NUCLEOTIDE SEQUENCE</scope>
    <source>
        <strain evidence="2">CGMCC 1.15447</strain>
    </source>
</reference>
<reference evidence="2" key="1">
    <citation type="journal article" date="2014" name="Int. J. Syst. Evol. Microbiol.">
        <title>Complete genome sequence of Corynebacterium casei LMG S-19264T (=DSM 44701T), isolated from a smear-ripened cheese.</title>
        <authorList>
            <consortium name="US DOE Joint Genome Institute (JGI-PGF)"/>
            <person name="Walter F."/>
            <person name="Albersmeier A."/>
            <person name="Kalinowski J."/>
            <person name="Ruckert C."/>
        </authorList>
    </citation>
    <scope>NUCLEOTIDE SEQUENCE</scope>
    <source>
        <strain evidence="2">CGMCC 1.15447</strain>
    </source>
</reference>
<keyword evidence="3" id="KW-1185">Reference proteome</keyword>
<dbReference type="AlphaFoldDB" id="A0A916RFX3"/>
<evidence type="ECO:0000259" key="1">
    <source>
        <dbReference type="Pfam" id="PF01370"/>
    </source>
</evidence>
<dbReference type="InterPro" id="IPR036291">
    <property type="entry name" value="NAD(P)-bd_dom_sf"/>
</dbReference>
<feature type="domain" description="NAD-dependent epimerase/dehydratase" evidence="1">
    <location>
        <begin position="18"/>
        <end position="134"/>
    </location>
</feature>
<gene>
    <name evidence="2" type="ORF">GCM10011507_02860</name>
</gene>
<dbReference type="Gene3D" id="3.40.50.720">
    <property type="entry name" value="NAD(P)-binding Rossmann-like Domain"/>
    <property type="match status" value="1"/>
</dbReference>
<dbReference type="EMBL" id="BMJB01000001">
    <property type="protein sequence ID" value="GGA55016.1"/>
    <property type="molecule type" value="Genomic_DNA"/>
</dbReference>
<comment type="caution">
    <text evidence="2">The sequence shown here is derived from an EMBL/GenBank/DDBJ whole genome shotgun (WGS) entry which is preliminary data.</text>
</comment>